<name>F2KQ30_ARCVS</name>
<organism evidence="2 3">
    <name type="scientific">Archaeoglobus veneficus (strain DSM 11195 / SNP6)</name>
    <dbReference type="NCBI Taxonomy" id="693661"/>
    <lineage>
        <taxon>Archaea</taxon>
        <taxon>Methanobacteriati</taxon>
        <taxon>Methanobacteriota</taxon>
        <taxon>Archaeoglobi</taxon>
        <taxon>Archaeoglobales</taxon>
        <taxon>Archaeoglobaceae</taxon>
        <taxon>Archaeoglobus</taxon>
    </lineage>
</organism>
<reference evidence="2 3" key="1">
    <citation type="submission" date="2011-03" db="EMBL/GenBank/DDBJ databases">
        <title>The complete genome of Archaeoglobus veneficus SNP6.</title>
        <authorList>
            <consortium name="US DOE Joint Genome Institute (JGI-PGF)"/>
            <person name="Lucas S."/>
            <person name="Copeland A."/>
            <person name="Lapidus A."/>
            <person name="Bruce D."/>
            <person name="Goodwin L."/>
            <person name="Pitluck S."/>
            <person name="Kyrpides N."/>
            <person name="Mavromatis K."/>
            <person name="Pagani I."/>
            <person name="Ivanova N."/>
            <person name="Mikhailova N."/>
            <person name="Lu M."/>
            <person name="Detter J.C."/>
            <person name="Tapia R."/>
            <person name="Han C."/>
            <person name="Land M."/>
            <person name="Hauser L."/>
            <person name="Markowitz V."/>
            <person name="Cheng J.-F."/>
            <person name="Hugenholtz P."/>
            <person name="Woyke T."/>
            <person name="Wu D."/>
            <person name="Spring S."/>
            <person name="Brambilla E."/>
            <person name="Klenk H.-P."/>
            <person name="Eisen J.A."/>
        </authorList>
    </citation>
    <scope>NUCLEOTIDE SEQUENCE [LARGE SCALE GENOMIC DNA]</scope>
    <source>
        <strain>SNP6</strain>
    </source>
</reference>
<dbReference type="PANTHER" id="PTHR35090:SF1">
    <property type="entry name" value="SLR0144 PROTEIN"/>
    <property type="match status" value="1"/>
</dbReference>
<dbReference type="Gene3D" id="3.30.1380.20">
    <property type="entry name" value="Trafficking protein particle complex subunit 3"/>
    <property type="match status" value="1"/>
</dbReference>
<dbReference type="HOGENOM" id="CLU_1369465_0_0_2"/>
<dbReference type="OrthoDB" id="371687at2157"/>
<dbReference type="SMART" id="SM00989">
    <property type="entry name" value="V4R"/>
    <property type="match status" value="1"/>
</dbReference>
<gene>
    <name evidence="2" type="ordered locus">Arcve_1633</name>
</gene>
<dbReference type="InterPro" id="IPR024096">
    <property type="entry name" value="NO_sig/Golgi_transp_ligand-bd"/>
</dbReference>
<evidence type="ECO:0000313" key="2">
    <source>
        <dbReference type="EMBL" id="AEA47633.1"/>
    </source>
</evidence>
<dbReference type="RefSeq" id="WP_013684289.1">
    <property type="nucleotide sequence ID" value="NC_015320.1"/>
</dbReference>
<dbReference type="EMBL" id="CP002588">
    <property type="protein sequence ID" value="AEA47633.1"/>
    <property type="molecule type" value="Genomic_DNA"/>
</dbReference>
<proteinExistence type="predicted"/>
<dbReference type="PANTHER" id="PTHR35090">
    <property type="entry name" value="DNA-DIRECTED RNA POLYMERASE SUBUNIT I"/>
    <property type="match status" value="1"/>
</dbReference>
<dbReference type="AlphaFoldDB" id="F2KQ30"/>
<dbReference type="eggNOG" id="arCOG01688">
    <property type="taxonomic scope" value="Archaea"/>
</dbReference>
<accession>F2KQ30</accession>
<dbReference type="GeneID" id="10394759"/>
<evidence type="ECO:0000313" key="3">
    <source>
        <dbReference type="Proteomes" id="UP000008136"/>
    </source>
</evidence>
<protein>
    <submittedName>
        <fullName evidence="2">4-vinyl reductase 4VR</fullName>
    </submittedName>
</protein>
<dbReference type="KEGG" id="ave:Arcve_1633"/>
<evidence type="ECO:0000259" key="1">
    <source>
        <dbReference type="SMART" id="SM00989"/>
    </source>
</evidence>
<dbReference type="STRING" id="693661.Arcve_1633"/>
<feature type="domain" description="4-vinyl reductase 4VR" evidence="1">
    <location>
        <begin position="127"/>
        <end position="194"/>
    </location>
</feature>
<dbReference type="InterPro" id="IPR004096">
    <property type="entry name" value="V4R"/>
</dbReference>
<dbReference type="Proteomes" id="UP000008136">
    <property type="component" value="Chromosome"/>
</dbReference>
<dbReference type="Pfam" id="PF02830">
    <property type="entry name" value="V4R"/>
    <property type="match status" value="1"/>
</dbReference>
<sequence length="199" mass="22713">MVDPFEVLVSEDITNWTREEIVNVFLRYENGKVIFIEKAHVAAMYNTFLVGLYLDLMRIVGVAAKGLILNAARNGGLRAGKAIRKRYQKEKGELTRDKACKIAKNMLAIWAKGFAWGNIDADVNCEEIKVRIFDSFEGDGYRRLRREPAKQPMCWMIFGYMWGLFEGILDKKLEGEEVECIAMGNEHCTFVFRAAEAGE</sequence>
<keyword evidence="3" id="KW-1185">Reference proteome</keyword>
<dbReference type="SUPFAM" id="SSF111126">
    <property type="entry name" value="Ligand-binding domain in the NO signalling and Golgi transport"/>
    <property type="match status" value="1"/>
</dbReference>